<gene>
    <name evidence="2" type="ORF">LSG31_06810</name>
</gene>
<name>A0ABY4CN86_9BACL</name>
<protein>
    <submittedName>
        <fullName evidence="2">DUF262 domain-containing protein</fullName>
    </submittedName>
</protein>
<evidence type="ECO:0000259" key="1">
    <source>
        <dbReference type="Pfam" id="PF03235"/>
    </source>
</evidence>
<sequence>MRIHTKIEAATSFNPTKKTHQMDIATMCGKIKNNKITLPLYQRDLSWALQKAVDLFNFQLFGKAPVSPISINEISNDYDNYVPQVSFLNRELISSSEIKGDHQSVVDGQQRLTTNFKAYINHDSFRNIVLDISRGVFIIVEGNIAKSQIPVGILFNEDENVLINYLQEKGSFTELFAILIRVRTKIRSYNYTINIAENLTEDEQIEWFEVLNNAGSRVTALQMSFSKLKLHNLDIYTDYTNPFKEKVFGYGFEELFSPFTTNVSYPIAALNPAYEVIEKNSNHNTNYAPIPSDTKEAILTRLDVNTLKSIIELTLNSLEAALELIKKNELQNYISRMDYILYLTGFFAYQKNKQLENQKVGKLIEWVETVNFTNQSNSGRREIFSNLLKIHY</sequence>
<accession>A0ABY4CN86</accession>
<evidence type="ECO:0000313" key="2">
    <source>
        <dbReference type="EMBL" id="UOF91945.1"/>
    </source>
</evidence>
<organism evidence="2 3">
    <name type="scientific">Fodinisporobacter ferrooxydans</name>
    <dbReference type="NCBI Taxonomy" id="2901836"/>
    <lineage>
        <taxon>Bacteria</taxon>
        <taxon>Bacillati</taxon>
        <taxon>Bacillota</taxon>
        <taxon>Bacilli</taxon>
        <taxon>Bacillales</taxon>
        <taxon>Alicyclobacillaceae</taxon>
        <taxon>Fodinisporobacter</taxon>
    </lineage>
</organism>
<feature type="domain" description="GmrSD restriction endonucleases N-terminal" evidence="1">
    <location>
        <begin position="26"/>
        <end position="221"/>
    </location>
</feature>
<dbReference type="Proteomes" id="UP000830167">
    <property type="component" value="Chromosome"/>
</dbReference>
<evidence type="ECO:0000313" key="3">
    <source>
        <dbReference type="Proteomes" id="UP000830167"/>
    </source>
</evidence>
<keyword evidence="3" id="KW-1185">Reference proteome</keyword>
<proteinExistence type="predicted"/>
<dbReference type="Pfam" id="PF03235">
    <property type="entry name" value="GmrSD_N"/>
    <property type="match status" value="1"/>
</dbReference>
<dbReference type="EMBL" id="CP089291">
    <property type="protein sequence ID" value="UOF91945.1"/>
    <property type="molecule type" value="Genomic_DNA"/>
</dbReference>
<dbReference type="InterPro" id="IPR004919">
    <property type="entry name" value="GmrSD_N"/>
</dbReference>
<reference evidence="2" key="1">
    <citation type="submission" date="2021-12" db="EMBL/GenBank/DDBJ databases">
        <title>Alicyclobacillaceae gen. nov., sp. nov., isolated from chalcocite enrichment system.</title>
        <authorList>
            <person name="Jiang Z."/>
        </authorList>
    </citation>
    <scope>NUCLEOTIDE SEQUENCE</scope>
    <source>
        <strain evidence="2">MYW30-H2</strain>
    </source>
</reference>
<dbReference type="RefSeq" id="WP_347438635.1">
    <property type="nucleotide sequence ID" value="NZ_CP089291.1"/>
</dbReference>